<dbReference type="eggNOG" id="ENOG502ZVTY">
    <property type="taxonomic scope" value="Bacteria"/>
</dbReference>
<sequence length="207" mass="23953">MKRIHLFELEDQWWFPTQLALEQYPISVTLTDKYPNIRAFEKTSKLSKNHIHYIAESIDATNVPAYLKGVRTMFTGFHHFQPDLAKAILQNAVDQRVAIGIFEFTKRCLRNLLLTPIITPLTVLLTTPLIRPISFTRFFWTYGIPVVPLAISWDSIVSNLRTYCPLELEKLVGSIKNTDYIWEIGYAVSPKTKMITITYLLGYPQFP</sequence>
<comment type="caution">
    <text evidence="1">The sequence shown here is derived from an EMBL/GenBank/DDBJ whole genome shotgun (WGS) entry which is preliminary data.</text>
</comment>
<organism evidence="1 2">
    <name type="scientific">Candidatus Jettenia caeni</name>
    <dbReference type="NCBI Taxonomy" id="247490"/>
    <lineage>
        <taxon>Bacteria</taxon>
        <taxon>Pseudomonadati</taxon>
        <taxon>Planctomycetota</taxon>
        <taxon>Candidatus Brocadiia</taxon>
        <taxon>Candidatus Brocadiales</taxon>
        <taxon>Candidatus Brocadiaceae</taxon>
        <taxon>Candidatus Jettenia</taxon>
    </lineage>
</organism>
<dbReference type="EMBL" id="BAFH01000002">
    <property type="protein sequence ID" value="GAB61536.1"/>
    <property type="molecule type" value="Genomic_DNA"/>
</dbReference>
<dbReference type="AlphaFoldDB" id="I3IIJ1"/>
<gene>
    <name evidence="1" type="ORF">KSU1_B0679</name>
</gene>
<accession>I3IIJ1</accession>
<protein>
    <submittedName>
        <fullName evidence="1">Uncharacterized protein</fullName>
    </submittedName>
</protein>
<dbReference type="Proteomes" id="UP000002985">
    <property type="component" value="Unassembled WGS sequence"/>
</dbReference>
<evidence type="ECO:0000313" key="2">
    <source>
        <dbReference type="Proteomes" id="UP000002985"/>
    </source>
</evidence>
<name>I3IIJ1_9BACT</name>
<evidence type="ECO:0000313" key="1">
    <source>
        <dbReference type="EMBL" id="GAB61536.1"/>
    </source>
</evidence>
<dbReference type="STRING" id="247490.KSU1_B0679"/>
<reference evidence="1 2" key="1">
    <citation type="journal article" date="2012" name="FEBS Lett.">
        <title>Anammox organism KSU-1 expresses a NirK-type copper-containing nitrite reductase instead of a NirS-type with cytochrome cd1.</title>
        <authorList>
            <person name="Hira D."/>
            <person name="Toh H."/>
            <person name="Migita C.T."/>
            <person name="Okubo H."/>
            <person name="Nishiyama T."/>
            <person name="Hattori M."/>
            <person name="Furukawa K."/>
            <person name="Fujii T."/>
        </authorList>
    </citation>
    <scope>NUCLEOTIDE SEQUENCE [LARGE SCALE GENOMIC DNA]</scope>
</reference>
<keyword evidence="2" id="KW-1185">Reference proteome</keyword>
<proteinExistence type="predicted"/>